<keyword evidence="3 6" id="KW-0812">Transmembrane</keyword>
<evidence type="ECO:0000256" key="3">
    <source>
        <dbReference type="ARBA" id="ARBA00022692"/>
    </source>
</evidence>
<feature type="transmembrane region" description="Helical" evidence="6">
    <location>
        <begin position="29"/>
        <end position="52"/>
    </location>
</feature>
<feature type="transmembrane region" description="Helical" evidence="6">
    <location>
        <begin position="138"/>
        <end position="157"/>
    </location>
</feature>
<dbReference type="NCBIfam" id="TIGR00765">
    <property type="entry name" value="yihY_not_rbn"/>
    <property type="match status" value="1"/>
</dbReference>
<keyword evidence="5 6" id="KW-0472">Membrane</keyword>
<dbReference type="PANTHER" id="PTHR30213:SF1">
    <property type="entry name" value="INNER MEMBRANE PROTEIN YHJD"/>
    <property type="match status" value="1"/>
</dbReference>
<comment type="caution">
    <text evidence="7">The sequence shown here is derived from an EMBL/GenBank/DDBJ whole genome shotgun (WGS) entry which is preliminary data.</text>
</comment>
<proteinExistence type="predicted"/>
<keyword evidence="8" id="KW-1185">Reference proteome</keyword>
<sequence length="293" mass="32285">MNLNTVLSLLRETFNEWQQDKVPILAAALSYYMIFSIAPLLILVIAVLGFIVGEQIAQEEVFTKLESLVGAENAVSIQTVLKNQFSPSSNIRATLVAIATILFGATTVFAQLKQALNMIWGVQPKPGRGLKDFIKTRILSIFMVLGIGLILLLSVIISSVLSGTNEILEKYLFIPSFIWSLVDLAISFGLITLLFAQIYRVLPDVKIAWKDVGVGAAMTAVLFIIGKSFISLYLGHSSIASAYGAAGSFVVLLMWIFYSTQIFLFGAEFTQVWSRRYGSQIRPNKNATSTLRE</sequence>
<evidence type="ECO:0000256" key="4">
    <source>
        <dbReference type="ARBA" id="ARBA00022989"/>
    </source>
</evidence>
<protein>
    <submittedName>
        <fullName evidence="7">YihY/virulence factor BrkB family protein</fullName>
    </submittedName>
</protein>
<dbReference type="Pfam" id="PF03631">
    <property type="entry name" value="Virul_fac_BrkB"/>
    <property type="match status" value="1"/>
</dbReference>
<dbReference type="PIRSF" id="PIRSF035875">
    <property type="entry name" value="RNase_BN"/>
    <property type="match status" value="1"/>
</dbReference>
<dbReference type="InterPro" id="IPR017039">
    <property type="entry name" value="Virul_fac_BrkB"/>
</dbReference>
<evidence type="ECO:0000256" key="1">
    <source>
        <dbReference type="ARBA" id="ARBA00004651"/>
    </source>
</evidence>
<keyword evidence="4 6" id="KW-1133">Transmembrane helix</keyword>
<dbReference type="PANTHER" id="PTHR30213">
    <property type="entry name" value="INNER MEMBRANE PROTEIN YHJD"/>
    <property type="match status" value="1"/>
</dbReference>
<keyword evidence="2" id="KW-1003">Cell membrane</keyword>
<dbReference type="RefSeq" id="WP_323273757.1">
    <property type="nucleotide sequence ID" value="NZ_JAYGHT010000216.1"/>
</dbReference>
<evidence type="ECO:0000256" key="6">
    <source>
        <dbReference type="SAM" id="Phobius"/>
    </source>
</evidence>
<feature type="transmembrane region" description="Helical" evidence="6">
    <location>
        <begin position="240"/>
        <end position="266"/>
    </location>
</feature>
<feature type="transmembrane region" description="Helical" evidence="6">
    <location>
        <begin position="177"/>
        <end position="202"/>
    </location>
</feature>
<feature type="transmembrane region" description="Helical" evidence="6">
    <location>
        <begin position="91"/>
        <end position="110"/>
    </location>
</feature>
<name>A0ABU5U915_9CYAN</name>
<feature type="transmembrane region" description="Helical" evidence="6">
    <location>
        <begin position="214"/>
        <end position="234"/>
    </location>
</feature>
<organism evidence="7 8">
    <name type="scientific">Limnoraphis robusta CCNP1315</name>
    <dbReference type="NCBI Taxonomy" id="3110306"/>
    <lineage>
        <taxon>Bacteria</taxon>
        <taxon>Bacillati</taxon>
        <taxon>Cyanobacteriota</taxon>
        <taxon>Cyanophyceae</taxon>
        <taxon>Oscillatoriophycideae</taxon>
        <taxon>Oscillatoriales</taxon>
        <taxon>Sirenicapillariaceae</taxon>
        <taxon>Limnoraphis</taxon>
    </lineage>
</organism>
<accession>A0ABU5U915</accession>
<dbReference type="EMBL" id="JAYGHT010000216">
    <property type="protein sequence ID" value="MEA5523332.1"/>
    <property type="molecule type" value="Genomic_DNA"/>
</dbReference>
<comment type="subcellular location">
    <subcellularLocation>
        <location evidence="1">Cell membrane</location>
        <topology evidence="1">Multi-pass membrane protein</topology>
    </subcellularLocation>
</comment>
<gene>
    <name evidence="7" type="ORF">VB854_30825</name>
</gene>
<evidence type="ECO:0000256" key="2">
    <source>
        <dbReference type="ARBA" id="ARBA00022475"/>
    </source>
</evidence>
<evidence type="ECO:0000256" key="5">
    <source>
        <dbReference type="ARBA" id="ARBA00023136"/>
    </source>
</evidence>
<reference evidence="7 8" key="1">
    <citation type="submission" date="2023-12" db="EMBL/GenBank/DDBJ databases">
        <title>Baltic Sea Cyanobacteria.</title>
        <authorList>
            <person name="Delbaje E."/>
            <person name="Fewer D.P."/>
            <person name="Shishido T.K."/>
        </authorList>
    </citation>
    <scope>NUCLEOTIDE SEQUENCE [LARGE SCALE GENOMIC DNA]</scope>
    <source>
        <strain evidence="7 8">CCNP 1315</strain>
    </source>
</reference>
<evidence type="ECO:0000313" key="7">
    <source>
        <dbReference type="EMBL" id="MEA5523332.1"/>
    </source>
</evidence>
<evidence type="ECO:0000313" key="8">
    <source>
        <dbReference type="Proteomes" id="UP001301728"/>
    </source>
</evidence>
<dbReference type="Proteomes" id="UP001301728">
    <property type="component" value="Unassembled WGS sequence"/>
</dbReference>